<evidence type="ECO:0000313" key="5">
    <source>
        <dbReference type="EMBL" id="KAK6765236.1"/>
    </source>
</evidence>
<organism evidence="5 6">
    <name type="scientific">Necator americanus</name>
    <name type="common">Human hookworm</name>
    <dbReference type="NCBI Taxonomy" id="51031"/>
    <lineage>
        <taxon>Eukaryota</taxon>
        <taxon>Metazoa</taxon>
        <taxon>Ecdysozoa</taxon>
        <taxon>Nematoda</taxon>
        <taxon>Chromadorea</taxon>
        <taxon>Rhabditida</taxon>
        <taxon>Rhabditina</taxon>
        <taxon>Rhabditomorpha</taxon>
        <taxon>Strongyloidea</taxon>
        <taxon>Ancylostomatidae</taxon>
        <taxon>Bunostominae</taxon>
        <taxon>Necator</taxon>
    </lineage>
</organism>
<evidence type="ECO:0000259" key="4">
    <source>
        <dbReference type="PROSITE" id="PS50033"/>
    </source>
</evidence>
<comment type="caution">
    <text evidence="5">The sequence shown here is derived from an EMBL/GenBank/DDBJ whole genome shotgun (WGS) entry which is preliminary data.</text>
</comment>
<dbReference type="EMBL" id="JAVFWL010000006">
    <property type="protein sequence ID" value="KAK6765236.1"/>
    <property type="molecule type" value="Genomic_DNA"/>
</dbReference>
<dbReference type="SUPFAM" id="SSF52833">
    <property type="entry name" value="Thioredoxin-like"/>
    <property type="match status" value="1"/>
</dbReference>
<reference evidence="5 6" key="1">
    <citation type="submission" date="2023-08" db="EMBL/GenBank/DDBJ databases">
        <title>A Necator americanus chromosomal reference genome.</title>
        <authorList>
            <person name="Ilik V."/>
            <person name="Petrzelkova K.J."/>
            <person name="Pardy F."/>
            <person name="Fuh T."/>
            <person name="Niatou-Singa F.S."/>
            <person name="Gouil Q."/>
            <person name="Baker L."/>
            <person name="Ritchie M.E."/>
            <person name="Jex A.R."/>
            <person name="Gazzola D."/>
            <person name="Li H."/>
            <person name="Toshio Fujiwara R."/>
            <person name="Zhan B."/>
            <person name="Aroian R.V."/>
            <person name="Pafco B."/>
            <person name="Schwarz E.M."/>
        </authorList>
    </citation>
    <scope>NUCLEOTIDE SEQUENCE [LARGE SCALE GENOMIC DNA]</scope>
    <source>
        <strain evidence="5 6">Aroian</strain>
        <tissue evidence="5">Whole animal</tissue>
    </source>
</reference>
<evidence type="ECO:0000256" key="2">
    <source>
        <dbReference type="ARBA" id="ARBA00022824"/>
    </source>
</evidence>
<dbReference type="Gene3D" id="1.10.8.10">
    <property type="entry name" value="DNA helicase RuvA subunit, C-terminal domain"/>
    <property type="match status" value="1"/>
</dbReference>
<dbReference type="PANTHER" id="PTHR23322">
    <property type="entry name" value="FAS-ASSOCIATED PROTEIN"/>
    <property type="match status" value="1"/>
</dbReference>
<accession>A0ABR1ETM2</accession>
<keyword evidence="6" id="KW-1185">Reference proteome</keyword>
<dbReference type="InterPro" id="IPR009060">
    <property type="entry name" value="UBA-like_sf"/>
</dbReference>
<dbReference type="Gene3D" id="3.40.30.10">
    <property type="entry name" value="Glutaredoxin"/>
    <property type="match status" value="1"/>
</dbReference>
<comment type="subcellular location">
    <subcellularLocation>
        <location evidence="1">Endoplasmic reticulum</location>
    </subcellularLocation>
</comment>
<dbReference type="SUPFAM" id="SSF46934">
    <property type="entry name" value="UBA-like"/>
    <property type="match status" value="1"/>
</dbReference>
<evidence type="ECO:0000256" key="1">
    <source>
        <dbReference type="ARBA" id="ARBA00004240"/>
    </source>
</evidence>
<dbReference type="PROSITE" id="PS50033">
    <property type="entry name" value="UBX"/>
    <property type="match status" value="1"/>
</dbReference>
<dbReference type="SMART" id="SM00594">
    <property type="entry name" value="UAS"/>
    <property type="match status" value="1"/>
</dbReference>
<dbReference type="Pfam" id="PF00789">
    <property type="entry name" value="UBX"/>
    <property type="match status" value="1"/>
</dbReference>
<dbReference type="InterPro" id="IPR006577">
    <property type="entry name" value="UAS"/>
</dbReference>
<name>A0ABR1ETM2_NECAM</name>
<dbReference type="Pfam" id="PF21021">
    <property type="entry name" value="FAF1"/>
    <property type="match status" value="1"/>
</dbReference>
<evidence type="ECO:0000256" key="3">
    <source>
        <dbReference type="SAM" id="Coils"/>
    </source>
</evidence>
<dbReference type="Proteomes" id="UP001303046">
    <property type="component" value="Unassembled WGS sequence"/>
</dbReference>
<dbReference type="InterPro" id="IPR036249">
    <property type="entry name" value="Thioredoxin-like_sf"/>
</dbReference>
<sequence length="480" mass="56308">MEVSEESIDNFKEFCGVSDEDLAVQYLRHCRGDLQAAVQLYFQTDGILSDEGGDERANDIDEVLDFSRNSRNQLTSNDSHSIEASSSRYSVSNARAPHWSIAQPWHQFIVALLTLPFNFVVTTVFDIMKFFLDLIFGERTPSITNFREDVANFRHLVNEEFGDIHVDFYDGTYDEAFSAACEAETLFAVYLFSPDARYSNSMVRQVLEDESFVETMLNYNVVLWGADPLSSAGQEVARRMRISTFPCFLAVSSREHSIVMRVEMPVDARQICPLLRQCALDELDQREEERFRRRVLRENRALMEQQEREYRESEERDRALLAERRRQQEEKEKEIRKRKQEEKERLAKVVERMQALRNLREEFVVRQIPDDYDGEDSIRVLVRYPSGSTSKHRFSPKENVKSLFEVVFAKSCCPWFFEAYYGFPREKLNFCSLRYHELFSDYRLSQNLESEPWVMPKTFEELGIYQSAYCVLLPAAILRL</sequence>
<proteinExistence type="predicted"/>
<gene>
    <name evidence="5" type="primary">Necator_chrX.g25412</name>
    <name evidence="5" type="ORF">RB195_025246</name>
</gene>
<dbReference type="InterPro" id="IPR049483">
    <property type="entry name" value="FAF1_2-like_UAS"/>
</dbReference>
<dbReference type="Pfam" id="PF14555">
    <property type="entry name" value="UBA_4"/>
    <property type="match status" value="1"/>
</dbReference>
<protein>
    <recommendedName>
        <fullName evidence="4">UBX domain-containing protein</fullName>
    </recommendedName>
</protein>
<feature type="domain" description="UBX" evidence="4">
    <location>
        <begin position="373"/>
        <end position="472"/>
    </location>
</feature>
<evidence type="ECO:0000313" key="6">
    <source>
        <dbReference type="Proteomes" id="UP001303046"/>
    </source>
</evidence>
<keyword evidence="3" id="KW-0175">Coiled coil</keyword>
<dbReference type="InterPro" id="IPR050730">
    <property type="entry name" value="UBX_domain-protein"/>
</dbReference>
<dbReference type="Gene3D" id="3.10.20.90">
    <property type="entry name" value="Phosphatidylinositol 3-kinase Catalytic Subunit, Chain A, domain 1"/>
    <property type="match status" value="1"/>
</dbReference>
<dbReference type="SUPFAM" id="SSF54236">
    <property type="entry name" value="Ubiquitin-like"/>
    <property type="match status" value="1"/>
</dbReference>
<dbReference type="InterPro" id="IPR001012">
    <property type="entry name" value="UBX_dom"/>
</dbReference>
<feature type="coiled-coil region" evidence="3">
    <location>
        <begin position="296"/>
        <end position="359"/>
    </location>
</feature>
<keyword evidence="2" id="KW-0256">Endoplasmic reticulum</keyword>
<dbReference type="InterPro" id="IPR029071">
    <property type="entry name" value="Ubiquitin-like_domsf"/>
</dbReference>